<reference evidence="9 10" key="1">
    <citation type="submission" date="2019-04" db="EMBL/GenBank/DDBJ databases">
        <title>Isachenkonia alkalipeptolytica gen. nov. sp. nov. a new anaerobic, alkiliphilic organothrophic bacterium capable to reduce synthesized ferrihydrite isolated from a soda lake.</title>
        <authorList>
            <person name="Toshchakov S.V."/>
            <person name="Zavarzina D.G."/>
            <person name="Zhilina T.N."/>
            <person name="Kostrikina N.A."/>
            <person name="Kublanov I.V."/>
        </authorList>
    </citation>
    <scope>NUCLEOTIDE SEQUENCE [LARGE SCALE GENOMIC DNA]</scope>
    <source>
        <strain evidence="9 10">Z-1701</strain>
    </source>
</reference>
<dbReference type="Proteomes" id="UP000449710">
    <property type="component" value="Unassembled WGS sequence"/>
</dbReference>
<gene>
    <name evidence="9" type="ORF">ISALK_10365</name>
</gene>
<evidence type="ECO:0000256" key="3">
    <source>
        <dbReference type="ARBA" id="ARBA00022989"/>
    </source>
</evidence>
<keyword evidence="1" id="KW-1003">Cell membrane</keyword>
<dbReference type="InterPro" id="IPR010445">
    <property type="entry name" value="LapA_dom"/>
</dbReference>
<keyword evidence="3 7" id="KW-1133">Transmembrane helix</keyword>
<dbReference type="Pfam" id="PF06305">
    <property type="entry name" value="LapA_dom"/>
    <property type="match status" value="1"/>
</dbReference>
<organism evidence="9 10">
    <name type="scientific">Isachenkonia alkalipeptolytica</name>
    <dbReference type="NCBI Taxonomy" id="2565777"/>
    <lineage>
        <taxon>Bacteria</taxon>
        <taxon>Bacillati</taxon>
        <taxon>Bacillota</taxon>
        <taxon>Clostridia</taxon>
        <taxon>Eubacteriales</taxon>
        <taxon>Clostridiaceae</taxon>
        <taxon>Isachenkonia</taxon>
    </lineage>
</organism>
<keyword evidence="5" id="KW-0175">Coiled coil</keyword>
<dbReference type="GO" id="GO:0005886">
    <property type="term" value="C:plasma membrane"/>
    <property type="evidence" value="ECO:0007669"/>
    <property type="project" value="InterPro"/>
</dbReference>
<protein>
    <submittedName>
        <fullName evidence="9">LapA family protein</fullName>
    </submittedName>
</protein>
<keyword evidence="2 7" id="KW-0812">Transmembrane</keyword>
<evidence type="ECO:0000256" key="5">
    <source>
        <dbReference type="SAM" id="Coils"/>
    </source>
</evidence>
<evidence type="ECO:0000313" key="10">
    <source>
        <dbReference type="Proteomes" id="UP000449710"/>
    </source>
</evidence>
<evidence type="ECO:0000259" key="8">
    <source>
        <dbReference type="Pfam" id="PF06305"/>
    </source>
</evidence>
<keyword evidence="10" id="KW-1185">Reference proteome</keyword>
<evidence type="ECO:0000256" key="2">
    <source>
        <dbReference type="ARBA" id="ARBA00022692"/>
    </source>
</evidence>
<evidence type="ECO:0000256" key="7">
    <source>
        <dbReference type="SAM" id="Phobius"/>
    </source>
</evidence>
<evidence type="ECO:0000256" key="4">
    <source>
        <dbReference type="ARBA" id="ARBA00023136"/>
    </source>
</evidence>
<dbReference type="AlphaFoldDB" id="A0AA44BE16"/>
<evidence type="ECO:0000256" key="1">
    <source>
        <dbReference type="ARBA" id="ARBA00022475"/>
    </source>
</evidence>
<feature type="transmembrane region" description="Helical" evidence="7">
    <location>
        <begin position="37"/>
        <end position="57"/>
    </location>
</feature>
<feature type="compositionally biased region" description="Polar residues" evidence="6">
    <location>
        <begin position="133"/>
        <end position="142"/>
    </location>
</feature>
<feature type="coiled-coil region" evidence="5">
    <location>
        <begin position="65"/>
        <end position="103"/>
    </location>
</feature>
<dbReference type="PANTHER" id="PTHR41335:SF1">
    <property type="entry name" value="MEMBRANE PROTEIN"/>
    <property type="match status" value="1"/>
</dbReference>
<dbReference type="RefSeq" id="WP_160722018.1">
    <property type="nucleotide sequence ID" value="NZ_SUMG01000013.1"/>
</dbReference>
<feature type="transmembrane region" description="Helical" evidence="7">
    <location>
        <begin position="7"/>
        <end position="31"/>
    </location>
</feature>
<dbReference type="PANTHER" id="PTHR41335">
    <property type="entry name" value="MEMBRANE PROTEIN-RELATED"/>
    <property type="match status" value="1"/>
</dbReference>
<comment type="caution">
    <text evidence="9">The sequence shown here is derived from an EMBL/GenBank/DDBJ whole genome shotgun (WGS) entry which is preliminary data.</text>
</comment>
<feature type="region of interest" description="Disordered" evidence="6">
    <location>
        <begin position="111"/>
        <end position="142"/>
    </location>
</feature>
<feature type="domain" description="Lipopolysaccharide assembly protein A" evidence="8">
    <location>
        <begin position="22"/>
        <end position="84"/>
    </location>
</feature>
<proteinExistence type="predicted"/>
<sequence length="142" mass="16204">MQKNLIITLILSIFIALFAILNAGAVSINLLFTTLEISAALVILISATIGAVIVFFLDTASKYRYRKQIKESQKHSEKMEKEKEELEEKNRWYEKELARLREQNLGQILEKDSAAKVGRGKEGPQEIGRNPEEINNNDEQQK</sequence>
<accession>A0AA44BE16</accession>
<keyword evidence="4 7" id="KW-0472">Membrane</keyword>
<feature type="compositionally biased region" description="Basic and acidic residues" evidence="6">
    <location>
        <begin position="111"/>
        <end position="132"/>
    </location>
</feature>
<dbReference type="EMBL" id="SUMG01000013">
    <property type="protein sequence ID" value="NBG88904.1"/>
    <property type="molecule type" value="Genomic_DNA"/>
</dbReference>
<evidence type="ECO:0000256" key="6">
    <source>
        <dbReference type="SAM" id="MobiDB-lite"/>
    </source>
</evidence>
<evidence type="ECO:0000313" key="9">
    <source>
        <dbReference type="EMBL" id="NBG88904.1"/>
    </source>
</evidence>
<name>A0AA44BE16_9CLOT</name>